<evidence type="ECO:0000256" key="6">
    <source>
        <dbReference type="ARBA" id="ARBA00023136"/>
    </source>
</evidence>
<dbReference type="EMBL" id="GL629735">
    <property type="protein sequence ID" value="EFX05892.1"/>
    <property type="molecule type" value="Genomic_DNA"/>
</dbReference>
<dbReference type="CDD" id="cd04590">
    <property type="entry name" value="CBS_pair_CorC_HlyC_assoc"/>
    <property type="match status" value="1"/>
</dbReference>
<feature type="region of interest" description="Disordered" evidence="10">
    <location>
        <begin position="1091"/>
        <end position="1210"/>
    </location>
</feature>
<evidence type="ECO:0000256" key="4">
    <source>
        <dbReference type="ARBA" id="ARBA00022737"/>
    </source>
</evidence>
<keyword evidence="3 8" id="KW-0812">Transmembrane</keyword>
<dbReference type="Gene3D" id="3.90.79.10">
    <property type="entry name" value="Nucleoside Triphosphate Pyrophosphohydrolase"/>
    <property type="match status" value="1"/>
</dbReference>
<evidence type="ECO:0000259" key="13">
    <source>
        <dbReference type="PROSITE" id="PS51462"/>
    </source>
</evidence>
<dbReference type="Proteomes" id="UP000007796">
    <property type="component" value="Unassembled WGS sequence"/>
</dbReference>
<dbReference type="HOGENOM" id="CLU_258556_0_0_1"/>
<evidence type="ECO:0000256" key="3">
    <source>
        <dbReference type="ARBA" id="ARBA00022692"/>
    </source>
</evidence>
<dbReference type="FunFam" id="3.10.580.10:FF:000006">
    <property type="entry name" value="DUF21 and CBS domain protein"/>
    <property type="match status" value="1"/>
</dbReference>
<dbReference type="CDD" id="cd18872">
    <property type="entry name" value="NUDIX_eIF-2B"/>
    <property type="match status" value="1"/>
</dbReference>
<evidence type="ECO:0000313" key="16">
    <source>
        <dbReference type="Proteomes" id="UP000007796"/>
    </source>
</evidence>
<dbReference type="OrthoDB" id="5353557at2759"/>
<evidence type="ECO:0000256" key="10">
    <source>
        <dbReference type="SAM" id="MobiDB-lite"/>
    </source>
</evidence>
<dbReference type="GO" id="GO:0005737">
    <property type="term" value="C:cytoplasm"/>
    <property type="evidence" value="ECO:0007669"/>
    <property type="project" value="TreeGrafter"/>
</dbReference>
<evidence type="ECO:0000256" key="11">
    <source>
        <dbReference type="SAM" id="Phobius"/>
    </source>
</evidence>
<evidence type="ECO:0000256" key="2">
    <source>
        <dbReference type="ARBA" id="ARBA00007251"/>
    </source>
</evidence>
<organism evidence="16">
    <name type="scientific">Grosmannia clavigera (strain kw1407 / UAMH 11150)</name>
    <name type="common">Blue stain fungus</name>
    <name type="synonym">Graphiocladiella clavigera</name>
    <dbReference type="NCBI Taxonomy" id="655863"/>
    <lineage>
        <taxon>Eukaryota</taxon>
        <taxon>Fungi</taxon>
        <taxon>Dikarya</taxon>
        <taxon>Ascomycota</taxon>
        <taxon>Pezizomycotina</taxon>
        <taxon>Sordariomycetes</taxon>
        <taxon>Sordariomycetidae</taxon>
        <taxon>Ophiostomatales</taxon>
        <taxon>Ophiostomataceae</taxon>
        <taxon>Leptographium</taxon>
    </lineage>
</organism>
<dbReference type="Pfam" id="PF00293">
    <property type="entry name" value="NUDIX"/>
    <property type="match status" value="1"/>
</dbReference>
<dbReference type="InterPro" id="IPR002550">
    <property type="entry name" value="CNNM"/>
</dbReference>
<dbReference type="InterPro" id="IPR000644">
    <property type="entry name" value="CBS_dom"/>
</dbReference>
<feature type="domain" description="Nudix hydrolase" evidence="13">
    <location>
        <begin position="9"/>
        <end position="158"/>
    </location>
</feature>
<keyword evidence="5 8" id="KW-1133">Transmembrane helix</keyword>
<dbReference type="GO" id="GO:0030026">
    <property type="term" value="P:intracellular manganese ion homeostasis"/>
    <property type="evidence" value="ECO:0007669"/>
    <property type="project" value="TreeGrafter"/>
</dbReference>
<dbReference type="InterPro" id="IPR000086">
    <property type="entry name" value="NUDIX_hydrolase_dom"/>
</dbReference>
<keyword evidence="4" id="KW-0677">Repeat</keyword>
<dbReference type="GO" id="GO:0010960">
    <property type="term" value="P:magnesium ion homeostasis"/>
    <property type="evidence" value="ECO:0007669"/>
    <property type="project" value="InterPro"/>
</dbReference>
<dbReference type="InterPro" id="IPR044751">
    <property type="entry name" value="Ion_transp-like_CBS"/>
</dbReference>
<evidence type="ECO:0000256" key="5">
    <source>
        <dbReference type="ARBA" id="ARBA00022989"/>
    </source>
</evidence>
<dbReference type="STRING" id="655863.F0X993"/>
<dbReference type="GeneID" id="25977119"/>
<keyword evidence="7" id="KW-0129">CBS domain</keyword>
<accession>F0X993</accession>
<dbReference type="InterPro" id="IPR045095">
    <property type="entry name" value="ACDP"/>
</dbReference>
<keyword evidence="6 8" id="KW-0472">Membrane</keyword>
<proteinExistence type="inferred from homology"/>
<gene>
    <name evidence="15" type="ORF">CMQ_3961</name>
</gene>
<evidence type="ECO:0000256" key="1">
    <source>
        <dbReference type="ARBA" id="ARBA00004141"/>
    </source>
</evidence>
<dbReference type="InterPro" id="IPR037171">
    <property type="entry name" value="NagB/RpiA_transferase-like"/>
</dbReference>
<dbReference type="Gene3D" id="3.40.50.10470">
    <property type="entry name" value="Translation initiation factor eif-2b, domain 2"/>
    <property type="match status" value="1"/>
</dbReference>
<feature type="region of interest" description="Disordered" evidence="10">
    <location>
        <begin position="1290"/>
        <end position="1338"/>
    </location>
</feature>
<comment type="subcellular location">
    <subcellularLocation>
        <location evidence="1">Membrane</location>
        <topology evidence="1">Multi-pass membrane protein</topology>
    </subcellularLocation>
</comment>
<feature type="transmembrane region" description="Helical" evidence="11">
    <location>
        <begin position="693"/>
        <end position="712"/>
    </location>
</feature>
<dbReference type="RefSeq" id="XP_014175374.1">
    <property type="nucleotide sequence ID" value="XM_014319899.1"/>
</dbReference>
<dbReference type="SUPFAM" id="SSF100950">
    <property type="entry name" value="NagB/RpiA/CoA transferase-like"/>
    <property type="match status" value="1"/>
</dbReference>
<protein>
    <submittedName>
        <fullName evidence="15">Duf21 and cbs domain containing protein</fullName>
    </submittedName>
</protein>
<evidence type="ECO:0000256" key="8">
    <source>
        <dbReference type="PROSITE-ProRule" id="PRU01193"/>
    </source>
</evidence>
<dbReference type="InterPro" id="IPR015797">
    <property type="entry name" value="NUDIX_hydrolase-like_dom_sf"/>
</dbReference>
<evidence type="ECO:0000259" key="12">
    <source>
        <dbReference type="PROSITE" id="PS51371"/>
    </source>
</evidence>
<sequence length="1338" mass="144106">MAEGASPLKKRSVVSSFIIKYPTGSGDEAKPMVALFKRSDKVNTYKHHLAPISGGIETDDASPLAAAWRELLEETTLTPKTLELIRQGKSYTFSDPSVGREWTIYPFAYQLKAPDSAIQIDWEHEDWGWFDPTDVEDSAKFGGVPHLAESLRRAWFEKDLGGYPGSAGAILTNGLHRLGSDYQSGARELATTALSTLKDVVQALDMSELQPLQPMSSSSVDRWWALVRMAAWNIWKNGRESMGAAILSTLLGALGGIEDMLQNFRTQSDTVDLKLSSLRNAAVGELDRRLELRTSALSAQPVADALGQYLKQNFPAGSTLSILTLSESSTITQSLRCLLSRSHFASIEIRVLESRPLFEGVSLAATLVRHIRSETNQRGAEANITVYTDASAALAAHGVNIVLLGADRIASSGAVSNKTGSLPAVLSAKQPGSTSKVIVLGETEKIAPPGDPHQHVIENNEPTQLTRAWHDRSNSKRVQDAAGVLENAAASPSGLCAVEVQVQNIFFEWVPPELIDKYVTELGVWAVHDISQRSTLLNAEKDRIFGTGQTINGFGSARTIVLGLARILFASLPVASVSASPLPYLRRGVPNSLETDDRGDVEPESELWVLYLASAVLVLLGGAFAGLTIALMGQDSIYLQVLSRDETEPQQKNARRVYDLLQRGKHWVLVTLLLSNVIVNETLPVVLDRCLGGGVAAVVGSTLLIVVFGEVLPQSICVRYGLQIGGVMSKPVLALMWLMAPIAWPTAKVLDRALGEDHGTVYKKSGLKTLVTLHRSLGDVSQRLNQDEVTIISAVLDLKEKPVSSVMTPMEDVFTMSEDTVLDESTMDLILSAGYSRIPIHEPGNPSNFVGMLLVKILITYDPEDSKVVSEFPLATLPETRPETSCLDIVNFFQEGKSHMVLVSQYPGEDHGALGVVTLEDVIEELIGEEIIDESDVYIDVHKAIRRLQPAPRARPNRHLPLGGELGGSASANEATVVIGAGGNSNQLQQTPEQRASPAVDAQVLSTSPKATMFMLRRCSTGDGRMTQSTVPVRTNIDEVWQHLRHLGPSNRANNPKNTRSTTVKIKTAIAAPRIASTPGVRLNVNLLEGGQEHEEHDDEDYDETTHLLGPKHHTSDSDEARTSLQSYGTRGVVSGQEAASEDKEPSLTATVDTDSSQGKPAVGAELQRASSSDGGEIDVSDTAATESAGQSGSENAGHENGSGSGSATGVLISVSDHSTVISCRPIVRSGSITENIIETRGIRKVVLETNSSAEEDDGVRRHSGQQHHRDISLHSPTVADAVVLDANKGVSHGEEESEPGASSRPASKSPLAEVSKKDTSSSAAKKKTRRKKRKANK</sequence>
<evidence type="ECO:0000256" key="9">
    <source>
        <dbReference type="RuleBase" id="RU003814"/>
    </source>
</evidence>
<feature type="domain" description="CNNM transmembrane" evidence="14">
    <location>
        <begin position="603"/>
        <end position="788"/>
    </location>
</feature>
<dbReference type="Pfam" id="PF01008">
    <property type="entry name" value="IF-2B"/>
    <property type="match status" value="1"/>
</dbReference>
<evidence type="ECO:0000256" key="7">
    <source>
        <dbReference type="PROSITE-ProRule" id="PRU00703"/>
    </source>
</evidence>
<dbReference type="PROSITE" id="PS51371">
    <property type="entry name" value="CBS"/>
    <property type="match status" value="1"/>
</dbReference>
<comment type="similarity">
    <text evidence="2 9">Belongs to the eIF-2B alpha/beta/delta subunits family.</text>
</comment>
<feature type="region of interest" description="Disordered" evidence="10">
    <location>
        <begin position="1250"/>
        <end position="1278"/>
    </location>
</feature>
<evidence type="ECO:0000259" key="14">
    <source>
        <dbReference type="PROSITE" id="PS51846"/>
    </source>
</evidence>
<name>F0X993_GROCL</name>
<dbReference type="Pfam" id="PF01595">
    <property type="entry name" value="CNNM"/>
    <property type="match status" value="1"/>
</dbReference>
<feature type="domain" description="CBS" evidence="12">
    <location>
        <begin position="869"/>
        <end position="934"/>
    </location>
</feature>
<dbReference type="SUPFAM" id="SSF55811">
    <property type="entry name" value="Nudix"/>
    <property type="match status" value="1"/>
</dbReference>
<feature type="compositionally biased region" description="Polar residues" evidence="10">
    <location>
        <begin position="1148"/>
        <end position="1159"/>
    </location>
</feature>
<feature type="compositionally biased region" description="Basic residues" evidence="10">
    <location>
        <begin position="1325"/>
        <end position="1338"/>
    </location>
</feature>
<keyword evidence="16" id="KW-1185">Reference proteome</keyword>
<reference evidence="15 16" key="1">
    <citation type="journal article" date="2011" name="Proc. Natl. Acad. Sci. U.S.A.">
        <title>Genome and transcriptome analyses of the mountain pine beetle-fungal symbiont Grosmannia clavigera, a lodgepole pine pathogen.</title>
        <authorList>
            <person name="DiGuistini S."/>
            <person name="Wang Y."/>
            <person name="Liao N.Y."/>
            <person name="Taylor G."/>
            <person name="Tanguay P."/>
            <person name="Feau N."/>
            <person name="Henrissat B."/>
            <person name="Chan S.K."/>
            <person name="Hesse-Orce U."/>
            <person name="Alamouti S.M."/>
            <person name="Tsui C.K.M."/>
            <person name="Docking R.T."/>
            <person name="Levasseur A."/>
            <person name="Haridas S."/>
            <person name="Robertson G."/>
            <person name="Birol I."/>
            <person name="Holt R.A."/>
            <person name="Marra M.A."/>
            <person name="Hamelin R.C."/>
            <person name="Hirst M."/>
            <person name="Jones S.J.M."/>
            <person name="Bohlmann J."/>
            <person name="Breuil C."/>
        </authorList>
    </citation>
    <scope>NUCLEOTIDE SEQUENCE [LARGE SCALE GENOMIC DNA]</scope>
    <source>
        <strain evidence="16">kw1407 / UAMH 11150</strain>
    </source>
</reference>
<dbReference type="InParanoid" id="F0X993"/>
<dbReference type="Gene3D" id="3.10.580.10">
    <property type="entry name" value="CBS-domain"/>
    <property type="match status" value="1"/>
</dbReference>
<feature type="transmembrane region" description="Helical" evidence="11">
    <location>
        <begin position="608"/>
        <end position="632"/>
    </location>
</feature>
<dbReference type="GO" id="GO:0016020">
    <property type="term" value="C:membrane"/>
    <property type="evidence" value="ECO:0007669"/>
    <property type="project" value="UniProtKB-SubCell"/>
</dbReference>
<dbReference type="InterPro" id="IPR000649">
    <property type="entry name" value="IF-2B-related"/>
</dbReference>
<dbReference type="InterPro" id="IPR042529">
    <property type="entry name" value="IF_2B-like_C"/>
</dbReference>
<dbReference type="PROSITE" id="PS51462">
    <property type="entry name" value="NUDIX"/>
    <property type="match status" value="1"/>
</dbReference>
<dbReference type="InterPro" id="IPR046342">
    <property type="entry name" value="CBS_dom_sf"/>
</dbReference>
<dbReference type="PANTHER" id="PTHR12064:SF97">
    <property type="entry name" value="METAL TRANSPORTER CNNM-5"/>
    <property type="match status" value="1"/>
</dbReference>
<feature type="compositionally biased region" description="Polar residues" evidence="10">
    <location>
        <begin position="1183"/>
        <end position="1195"/>
    </location>
</feature>
<dbReference type="PANTHER" id="PTHR12064">
    <property type="entry name" value="METAL TRANSPORTER CNNM"/>
    <property type="match status" value="1"/>
</dbReference>
<dbReference type="eggNOG" id="KOG2118">
    <property type="taxonomic scope" value="Eukaryota"/>
</dbReference>
<dbReference type="PROSITE" id="PS51846">
    <property type="entry name" value="CNNM"/>
    <property type="match status" value="1"/>
</dbReference>
<evidence type="ECO:0000313" key="15">
    <source>
        <dbReference type="EMBL" id="EFX05892.1"/>
    </source>
</evidence>
<dbReference type="SUPFAM" id="SSF54631">
    <property type="entry name" value="CBS-domain pair"/>
    <property type="match status" value="1"/>
</dbReference>